<protein>
    <submittedName>
        <fullName evidence="2">Uncharacterized protein</fullName>
    </submittedName>
</protein>
<name>A0AA40KS21_9HYME</name>
<feature type="compositionally biased region" description="Acidic residues" evidence="1">
    <location>
        <begin position="27"/>
        <end position="39"/>
    </location>
</feature>
<reference evidence="2" key="1">
    <citation type="submission" date="2021-10" db="EMBL/GenBank/DDBJ databases">
        <title>Melipona bicolor Genome sequencing and assembly.</title>
        <authorList>
            <person name="Araujo N.S."/>
            <person name="Arias M.C."/>
        </authorList>
    </citation>
    <scope>NUCLEOTIDE SEQUENCE</scope>
    <source>
        <strain evidence="2">USP_2M_L1-L4_2017</strain>
        <tissue evidence="2">Whole body</tissue>
    </source>
</reference>
<evidence type="ECO:0000313" key="3">
    <source>
        <dbReference type="Proteomes" id="UP001177670"/>
    </source>
</evidence>
<evidence type="ECO:0000256" key="1">
    <source>
        <dbReference type="SAM" id="MobiDB-lite"/>
    </source>
</evidence>
<evidence type="ECO:0000313" key="2">
    <source>
        <dbReference type="EMBL" id="KAK1130447.1"/>
    </source>
</evidence>
<sequence>MSGTSDPARLAGPAGDFLSGRHVRDDGDGDGDDDDDDDDDRGKTGATLYRRIPVDDVCIIIGCPAVHDAPFDAS</sequence>
<accession>A0AA40KS21</accession>
<keyword evidence="3" id="KW-1185">Reference proteome</keyword>
<gene>
    <name evidence="2" type="ORF">K0M31_018578</name>
</gene>
<feature type="region of interest" description="Disordered" evidence="1">
    <location>
        <begin position="1"/>
        <end position="47"/>
    </location>
</feature>
<comment type="caution">
    <text evidence="2">The sequence shown here is derived from an EMBL/GenBank/DDBJ whole genome shotgun (WGS) entry which is preliminary data.</text>
</comment>
<proteinExistence type="predicted"/>
<dbReference type="AlphaFoldDB" id="A0AA40KS21"/>
<organism evidence="2 3">
    <name type="scientific">Melipona bicolor</name>
    <dbReference type="NCBI Taxonomy" id="60889"/>
    <lineage>
        <taxon>Eukaryota</taxon>
        <taxon>Metazoa</taxon>
        <taxon>Ecdysozoa</taxon>
        <taxon>Arthropoda</taxon>
        <taxon>Hexapoda</taxon>
        <taxon>Insecta</taxon>
        <taxon>Pterygota</taxon>
        <taxon>Neoptera</taxon>
        <taxon>Endopterygota</taxon>
        <taxon>Hymenoptera</taxon>
        <taxon>Apocrita</taxon>
        <taxon>Aculeata</taxon>
        <taxon>Apoidea</taxon>
        <taxon>Anthophila</taxon>
        <taxon>Apidae</taxon>
        <taxon>Melipona</taxon>
    </lineage>
</organism>
<dbReference type="EMBL" id="JAHYIQ010000007">
    <property type="protein sequence ID" value="KAK1130447.1"/>
    <property type="molecule type" value="Genomic_DNA"/>
</dbReference>
<dbReference type="Proteomes" id="UP001177670">
    <property type="component" value="Unassembled WGS sequence"/>
</dbReference>